<protein>
    <submittedName>
        <fullName evidence="1">Uncharacterized protein</fullName>
    </submittedName>
</protein>
<name>A0ABV0ZJ10_9TELE</name>
<sequence length="107" mass="12528">MKGVLVLPGHQHCFVVSRCVIVHHPDQFLTKTDQSVTLLTIQGHFQFHSAHYFDGLFGNMNWKCPHHALLRFYRSRQHRDLAFFCRKTIVLVNTQEKNSNPPHLTCF</sequence>
<organism evidence="1 2">
    <name type="scientific">Ameca splendens</name>
    <dbReference type="NCBI Taxonomy" id="208324"/>
    <lineage>
        <taxon>Eukaryota</taxon>
        <taxon>Metazoa</taxon>
        <taxon>Chordata</taxon>
        <taxon>Craniata</taxon>
        <taxon>Vertebrata</taxon>
        <taxon>Euteleostomi</taxon>
        <taxon>Actinopterygii</taxon>
        <taxon>Neopterygii</taxon>
        <taxon>Teleostei</taxon>
        <taxon>Neoteleostei</taxon>
        <taxon>Acanthomorphata</taxon>
        <taxon>Ovalentaria</taxon>
        <taxon>Atherinomorphae</taxon>
        <taxon>Cyprinodontiformes</taxon>
        <taxon>Goodeidae</taxon>
        <taxon>Ameca</taxon>
    </lineage>
</organism>
<proteinExistence type="predicted"/>
<reference evidence="1 2" key="1">
    <citation type="submission" date="2021-06" db="EMBL/GenBank/DDBJ databases">
        <authorList>
            <person name="Palmer J.M."/>
        </authorList>
    </citation>
    <scope>NUCLEOTIDE SEQUENCE [LARGE SCALE GENOMIC DNA]</scope>
    <source>
        <strain evidence="1 2">AS_MEX2019</strain>
        <tissue evidence="1">Muscle</tissue>
    </source>
</reference>
<evidence type="ECO:0000313" key="1">
    <source>
        <dbReference type="EMBL" id="MEQ2306115.1"/>
    </source>
</evidence>
<accession>A0ABV0ZJ10</accession>
<evidence type="ECO:0000313" key="2">
    <source>
        <dbReference type="Proteomes" id="UP001469553"/>
    </source>
</evidence>
<keyword evidence="2" id="KW-1185">Reference proteome</keyword>
<comment type="caution">
    <text evidence="1">The sequence shown here is derived from an EMBL/GenBank/DDBJ whole genome shotgun (WGS) entry which is preliminary data.</text>
</comment>
<dbReference type="EMBL" id="JAHRIP010066038">
    <property type="protein sequence ID" value="MEQ2306115.1"/>
    <property type="molecule type" value="Genomic_DNA"/>
</dbReference>
<gene>
    <name evidence="1" type="ORF">AMECASPLE_004749</name>
</gene>
<dbReference type="Proteomes" id="UP001469553">
    <property type="component" value="Unassembled WGS sequence"/>
</dbReference>